<dbReference type="EMBL" id="FZOS01000003">
    <property type="protein sequence ID" value="SNS27745.1"/>
    <property type="molecule type" value="Genomic_DNA"/>
</dbReference>
<proteinExistence type="predicted"/>
<name>A0A239D5R7_9SPHN</name>
<sequence length="76" mass="8622">MITVRFSNELDQPLEFMVEPWGAVEIIPPGSRFAIHYPAPEGRSDTSYAEYHVGMIRFLCEGDTYEVDVDGERIGI</sequence>
<organism evidence="1 2">
    <name type="scientific">Edaphosphingomonas laterariae</name>
    <dbReference type="NCBI Taxonomy" id="861865"/>
    <lineage>
        <taxon>Bacteria</taxon>
        <taxon>Pseudomonadati</taxon>
        <taxon>Pseudomonadota</taxon>
        <taxon>Alphaproteobacteria</taxon>
        <taxon>Sphingomonadales</taxon>
        <taxon>Rhizorhabdaceae</taxon>
        <taxon>Edaphosphingomonas</taxon>
    </lineage>
</organism>
<gene>
    <name evidence="1" type="ORF">SAMN06295912_103233</name>
</gene>
<reference evidence="2" key="1">
    <citation type="submission" date="2017-06" db="EMBL/GenBank/DDBJ databases">
        <authorList>
            <person name="Varghese N."/>
            <person name="Submissions S."/>
        </authorList>
    </citation>
    <scope>NUCLEOTIDE SEQUENCE [LARGE SCALE GENOMIC DNA]</scope>
    <source>
        <strain evidence="2">LNB2</strain>
    </source>
</reference>
<evidence type="ECO:0000313" key="2">
    <source>
        <dbReference type="Proteomes" id="UP000198281"/>
    </source>
</evidence>
<evidence type="ECO:0000313" key="1">
    <source>
        <dbReference type="EMBL" id="SNS27745.1"/>
    </source>
</evidence>
<keyword evidence="2" id="KW-1185">Reference proteome</keyword>
<dbReference type="Proteomes" id="UP000198281">
    <property type="component" value="Unassembled WGS sequence"/>
</dbReference>
<protein>
    <submittedName>
        <fullName evidence="1">Uncharacterized protein</fullName>
    </submittedName>
</protein>
<accession>A0A239D5R7</accession>
<dbReference type="AlphaFoldDB" id="A0A239D5R7"/>